<feature type="transmembrane region" description="Helical" evidence="7">
    <location>
        <begin position="39"/>
        <end position="57"/>
    </location>
</feature>
<keyword evidence="4 7" id="KW-1133">Transmembrane helix</keyword>
<name>A0A169QKP4_9HYPH</name>
<evidence type="ECO:0000313" key="9">
    <source>
        <dbReference type="EMBL" id="BAU89049.1"/>
    </source>
</evidence>
<gene>
    <name evidence="9" type="ORF">MPPM_0444</name>
</gene>
<evidence type="ECO:0000256" key="3">
    <source>
        <dbReference type="ARBA" id="ARBA00022692"/>
    </source>
</evidence>
<feature type="transmembrane region" description="Helical" evidence="7">
    <location>
        <begin position="77"/>
        <end position="97"/>
    </location>
</feature>
<evidence type="ECO:0000313" key="10">
    <source>
        <dbReference type="Proteomes" id="UP000218288"/>
    </source>
</evidence>
<dbReference type="GO" id="GO:0017038">
    <property type="term" value="P:protein import"/>
    <property type="evidence" value="ECO:0007669"/>
    <property type="project" value="TreeGrafter"/>
</dbReference>
<evidence type="ECO:0000259" key="8">
    <source>
        <dbReference type="Pfam" id="PF01618"/>
    </source>
</evidence>
<dbReference type="InterPro" id="IPR050790">
    <property type="entry name" value="ExbB/TolQ_transport"/>
</dbReference>
<evidence type="ECO:0000256" key="7">
    <source>
        <dbReference type="SAM" id="Phobius"/>
    </source>
</evidence>
<protein>
    <submittedName>
        <fullName evidence="9">Biopolymer transport protein</fullName>
    </submittedName>
</protein>
<dbReference type="PANTHER" id="PTHR30625:SF11">
    <property type="entry name" value="MOTA_TOLQ_EXBB PROTON CHANNEL DOMAIN-CONTAINING PROTEIN"/>
    <property type="match status" value="1"/>
</dbReference>
<evidence type="ECO:0000256" key="6">
    <source>
        <dbReference type="RuleBase" id="RU004057"/>
    </source>
</evidence>
<proteinExistence type="inferred from homology"/>
<keyword evidence="6" id="KW-0653">Protein transport</keyword>
<evidence type="ECO:0000256" key="1">
    <source>
        <dbReference type="ARBA" id="ARBA00004651"/>
    </source>
</evidence>
<sequence>MLVAMTDSSANTGLGDAAGRVRSGVRPWPTVPGIWRVRLTALAIAAAAILAMTVMTMPDSPTAALLLDRQRYSVFPYPFTIQNLIYLALAWAMGELYRRWRAARRERAFLRAGLLPEDPNSMLELHELGPIRRRVADLHDAESGFLPALMDLTILQLQASRSVDQAINVLTNALSLMSDQVDLRYQMLRYMAWLIPTIGFLGTVIGLSLALHLIDPANMDLGKVVGGLSVSFYTTLVALIASAVLAFVQHAVQEQEELALNAAGQYCLKNLINRVYIDHESRVER</sequence>
<dbReference type="InterPro" id="IPR002898">
    <property type="entry name" value="MotA_ExbB_proton_chnl"/>
</dbReference>
<dbReference type="PANTHER" id="PTHR30625">
    <property type="entry name" value="PROTEIN TOLQ"/>
    <property type="match status" value="1"/>
</dbReference>
<organism evidence="9 10">
    <name type="scientific">Methylorubrum populi</name>
    <dbReference type="NCBI Taxonomy" id="223967"/>
    <lineage>
        <taxon>Bacteria</taxon>
        <taxon>Pseudomonadati</taxon>
        <taxon>Pseudomonadota</taxon>
        <taxon>Alphaproteobacteria</taxon>
        <taxon>Hyphomicrobiales</taxon>
        <taxon>Methylobacteriaceae</taxon>
        <taxon>Methylorubrum</taxon>
    </lineage>
</organism>
<dbReference type="AlphaFoldDB" id="A0A169QKP4"/>
<keyword evidence="6" id="KW-0813">Transport</keyword>
<keyword evidence="2" id="KW-1003">Cell membrane</keyword>
<dbReference type="Pfam" id="PF01618">
    <property type="entry name" value="MotA_ExbB"/>
    <property type="match status" value="1"/>
</dbReference>
<reference evidence="9 10" key="1">
    <citation type="journal article" date="2016" name="Genome Announc.">
        <title>Complete Genome Sequence of Methylobacterium populi P-1M, Isolated from Pink-Pigmented Household Biofilm.</title>
        <authorList>
            <person name="Morohoshi T."/>
            <person name="Ikeda T."/>
        </authorList>
    </citation>
    <scope>NUCLEOTIDE SEQUENCE [LARGE SCALE GENOMIC DNA]</scope>
    <source>
        <strain evidence="9 10">P-1M</strain>
    </source>
</reference>
<dbReference type="GO" id="GO:0005886">
    <property type="term" value="C:plasma membrane"/>
    <property type="evidence" value="ECO:0007669"/>
    <property type="project" value="UniProtKB-SubCell"/>
</dbReference>
<feature type="domain" description="MotA/TolQ/ExbB proton channel" evidence="8">
    <location>
        <begin position="158"/>
        <end position="251"/>
    </location>
</feature>
<feature type="transmembrane region" description="Helical" evidence="7">
    <location>
        <begin position="190"/>
        <end position="214"/>
    </location>
</feature>
<comment type="subcellular location">
    <subcellularLocation>
        <location evidence="1">Cell membrane</location>
        <topology evidence="1">Multi-pass membrane protein</topology>
    </subcellularLocation>
    <subcellularLocation>
        <location evidence="6">Membrane</location>
        <topology evidence="6">Multi-pass membrane protein</topology>
    </subcellularLocation>
</comment>
<comment type="similarity">
    <text evidence="6">Belongs to the exbB/tolQ family.</text>
</comment>
<dbReference type="Proteomes" id="UP000218288">
    <property type="component" value="Chromosome"/>
</dbReference>
<evidence type="ECO:0000256" key="2">
    <source>
        <dbReference type="ARBA" id="ARBA00022475"/>
    </source>
</evidence>
<accession>A0A169QKP4</accession>
<dbReference type="EMBL" id="AP014809">
    <property type="protein sequence ID" value="BAU89049.1"/>
    <property type="molecule type" value="Genomic_DNA"/>
</dbReference>
<feature type="transmembrane region" description="Helical" evidence="7">
    <location>
        <begin position="226"/>
        <end position="248"/>
    </location>
</feature>
<keyword evidence="3 7" id="KW-0812">Transmembrane</keyword>
<keyword evidence="5 7" id="KW-0472">Membrane</keyword>
<evidence type="ECO:0000256" key="4">
    <source>
        <dbReference type="ARBA" id="ARBA00022989"/>
    </source>
</evidence>
<evidence type="ECO:0000256" key="5">
    <source>
        <dbReference type="ARBA" id="ARBA00023136"/>
    </source>
</evidence>